<proteinExistence type="inferred from homology"/>
<comment type="caution">
    <text evidence="26">The sequence shown here is derived from an EMBL/GenBank/DDBJ whole genome shotgun (WGS) entry which is preliminary data.</text>
</comment>
<feature type="transmembrane region" description="Helical" evidence="25">
    <location>
        <begin position="73"/>
        <end position="94"/>
    </location>
</feature>
<name>A0AA43RM86_9ACTN</name>
<feature type="transmembrane region" description="Helical" evidence="25">
    <location>
        <begin position="149"/>
        <end position="166"/>
    </location>
</feature>
<evidence type="ECO:0000313" key="27">
    <source>
        <dbReference type="Proteomes" id="UP001168575"/>
    </source>
</evidence>
<evidence type="ECO:0000256" key="13">
    <source>
        <dbReference type="ARBA" id="ARBA00022989"/>
    </source>
</evidence>
<reference evidence="26" key="1">
    <citation type="submission" date="2023-07" db="EMBL/GenBank/DDBJ databases">
        <title>Between Cages and Wild: Unraveling the Impact of Captivity on Animal Microbiomes and Antimicrobial Resistance.</title>
        <authorList>
            <person name="Schmartz G.P."/>
            <person name="Rehner J."/>
            <person name="Schuff M.J."/>
            <person name="Becker S.L."/>
            <person name="Kravczyk M."/>
            <person name="Gurevich A."/>
            <person name="Francke R."/>
            <person name="Mueller R."/>
            <person name="Keller V."/>
            <person name="Keller A."/>
        </authorList>
    </citation>
    <scope>NUCLEOTIDE SEQUENCE</scope>
    <source>
        <strain evidence="26">S12M_St_49</strain>
    </source>
</reference>
<organism evidence="26 27">
    <name type="scientific">Phoenicibacter congonensis</name>
    <dbReference type="NCBI Taxonomy" id="1944646"/>
    <lineage>
        <taxon>Bacteria</taxon>
        <taxon>Bacillati</taxon>
        <taxon>Actinomycetota</taxon>
        <taxon>Coriobacteriia</taxon>
        <taxon>Eggerthellales</taxon>
        <taxon>Eggerthellaceae</taxon>
        <taxon>Phoenicibacter</taxon>
    </lineage>
</organism>
<evidence type="ECO:0000256" key="14">
    <source>
        <dbReference type="ARBA" id="ARBA00023098"/>
    </source>
</evidence>
<dbReference type="Proteomes" id="UP001168575">
    <property type="component" value="Unassembled WGS sequence"/>
</dbReference>
<evidence type="ECO:0000256" key="12">
    <source>
        <dbReference type="ARBA" id="ARBA00022695"/>
    </source>
</evidence>
<dbReference type="EMBL" id="JAUMVS010000093">
    <property type="protein sequence ID" value="MDO4842102.1"/>
    <property type="molecule type" value="Genomic_DNA"/>
</dbReference>
<evidence type="ECO:0000256" key="18">
    <source>
        <dbReference type="ARBA" id="ARBA00029893"/>
    </source>
</evidence>
<comment type="pathway">
    <text evidence="3">Phospholipid metabolism; CDP-diacylglycerol biosynthesis; CDP-diacylglycerol from sn-glycerol 3-phosphate: step 3/3.</text>
</comment>
<feature type="compositionally biased region" description="Basic and acidic residues" evidence="24">
    <location>
        <begin position="17"/>
        <end position="41"/>
    </location>
</feature>
<evidence type="ECO:0000256" key="20">
    <source>
        <dbReference type="ARBA" id="ARBA00032253"/>
    </source>
</evidence>
<evidence type="ECO:0000256" key="7">
    <source>
        <dbReference type="ARBA" id="ARBA00019373"/>
    </source>
</evidence>
<feature type="region of interest" description="Disordered" evidence="24">
    <location>
        <begin position="1"/>
        <end position="41"/>
    </location>
</feature>
<dbReference type="EC" id="2.7.7.41" evidence="6"/>
<sequence>MSEAANNNFQEVTPEQLEARRKMKEAARAKHEELGERGAKPTKYKIPEPGHEFDIADKIGKLVPEPLQKMGSFWTRFFVGAIYLFTVLLCFFFGNIPTMIVLSVIAAITSQEFYYMVRSESRLPNELIGMVGAVCYIPAVNYFGLRGCAYVTLLLLLVLLVWYVFWNKAKISDVGVSFFGAAYTGGFLSGFMYISSTIDEPWGSYALIILFLAVCANDSFAYLVGRAIGKHKLAPRTSPNKTWEGFFGGIVGCVAFWLIFIFVPTINLDPCLAVLCGIVSALCQVLGDLAESRIKRNAGFKDSGWIMPGHGGLLDRCDSLFLTSVSAVILFIGTGVIPLG</sequence>
<evidence type="ECO:0000256" key="4">
    <source>
        <dbReference type="ARBA" id="ARBA00005189"/>
    </source>
</evidence>
<dbReference type="GO" id="GO:0004605">
    <property type="term" value="F:phosphatidate cytidylyltransferase activity"/>
    <property type="evidence" value="ECO:0007669"/>
    <property type="project" value="UniProtKB-EC"/>
</dbReference>
<feature type="compositionally biased region" description="Polar residues" evidence="24">
    <location>
        <begin position="1"/>
        <end position="13"/>
    </location>
</feature>
<evidence type="ECO:0000256" key="16">
    <source>
        <dbReference type="ARBA" id="ARBA00023209"/>
    </source>
</evidence>
<feature type="transmembrane region" description="Helical" evidence="25">
    <location>
        <begin position="178"/>
        <end position="196"/>
    </location>
</feature>
<evidence type="ECO:0000256" key="21">
    <source>
        <dbReference type="ARBA" id="ARBA00032396"/>
    </source>
</evidence>
<evidence type="ECO:0000313" key="26">
    <source>
        <dbReference type="EMBL" id="MDO4842102.1"/>
    </source>
</evidence>
<protein>
    <recommendedName>
        <fullName evidence="7">Phosphatidate cytidylyltransferase</fullName>
        <ecNumber evidence="6">2.7.7.41</ecNumber>
    </recommendedName>
    <alternativeName>
        <fullName evidence="20">CDP-DAG synthase</fullName>
    </alternativeName>
    <alternativeName>
        <fullName evidence="22">CDP-DG synthase</fullName>
    </alternativeName>
    <alternativeName>
        <fullName evidence="18">CDP-diacylglycerol synthase</fullName>
    </alternativeName>
    <alternativeName>
        <fullName evidence="21">CDP-diglyceride pyrophosphorylase</fullName>
    </alternativeName>
    <alternativeName>
        <fullName evidence="23">CDP-diglyceride synthase</fullName>
    </alternativeName>
    <alternativeName>
        <fullName evidence="19">CTP:phosphatidate cytidylyltransferase</fullName>
    </alternativeName>
</protein>
<keyword evidence="14" id="KW-0443">Lipid metabolism</keyword>
<keyword evidence="16" id="KW-0594">Phospholipid biosynthesis</keyword>
<evidence type="ECO:0000256" key="25">
    <source>
        <dbReference type="SAM" id="Phobius"/>
    </source>
</evidence>
<evidence type="ECO:0000256" key="11">
    <source>
        <dbReference type="ARBA" id="ARBA00022692"/>
    </source>
</evidence>
<comment type="subcellular location">
    <subcellularLocation>
        <location evidence="2">Cell membrane</location>
        <topology evidence="2">Multi-pass membrane protein</topology>
    </subcellularLocation>
</comment>
<evidence type="ECO:0000256" key="23">
    <source>
        <dbReference type="ARBA" id="ARBA00033406"/>
    </source>
</evidence>
<feature type="transmembrane region" description="Helical" evidence="25">
    <location>
        <begin position="202"/>
        <end position="224"/>
    </location>
</feature>
<evidence type="ECO:0000256" key="10">
    <source>
        <dbReference type="ARBA" id="ARBA00022679"/>
    </source>
</evidence>
<evidence type="ECO:0000256" key="5">
    <source>
        <dbReference type="ARBA" id="ARBA00010185"/>
    </source>
</evidence>
<evidence type="ECO:0000256" key="6">
    <source>
        <dbReference type="ARBA" id="ARBA00012487"/>
    </source>
</evidence>
<keyword evidence="10" id="KW-0808">Transferase</keyword>
<keyword evidence="17" id="KW-1208">Phospholipid metabolism</keyword>
<evidence type="ECO:0000256" key="17">
    <source>
        <dbReference type="ARBA" id="ARBA00023264"/>
    </source>
</evidence>
<comment type="similarity">
    <text evidence="5">Belongs to the CDS family.</text>
</comment>
<evidence type="ECO:0000256" key="2">
    <source>
        <dbReference type="ARBA" id="ARBA00004651"/>
    </source>
</evidence>
<evidence type="ECO:0000256" key="9">
    <source>
        <dbReference type="ARBA" id="ARBA00022516"/>
    </source>
</evidence>
<comment type="pathway">
    <text evidence="4">Lipid metabolism.</text>
</comment>
<dbReference type="GO" id="GO:0016024">
    <property type="term" value="P:CDP-diacylglycerol biosynthetic process"/>
    <property type="evidence" value="ECO:0007669"/>
    <property type="project" value="TreeGrafter"/>
</dbReference>
<accession>A0AA43RM86</accession>
<dbReference type="GO" id="GO:0005886">
    <property type="term" value="C:plasma membrane"/>
    <property type="evidence" value="ECO:0007669"/>
    <property type="project" value="UniProtKB-SubCell"/>
</dbReference>
<evidence type="ECO:0000256" key="22">
    <source>
        <dbReference type="ARBA" id="ARBA00032743"/>
    </source>
</evidence>
<feature type="transmembrane region" description="Helical" evidence="25">
    <location>
        <begin position="320"/>
        <end position="339"/>
    </location>
</feature>
<keyword evidence="11 25" id="KW-0812">Transmembrane</keyword>
<keyword evidence="13 25" id="KW-1133">Transmembrane helix</keyword>
<evidence type="ECO:0000256" key="19">
    <source>
        <dbReference type="ARBA" id="ARBA00031825"/>
    </source>
</evidence>
<gene>
    <name evidence="26" type="ORF">Q3982_05440</name>
</gene>
<evidence type="ECO:0000256" key="3">
    <source>
        <dbReference type="ARBA" id="ARBA00005119"/>
    </source>
</evidence>
<dbReference type="AlphaFoldDB" id="A0AA43RM86"/>
<keyword evidence="8" id="KW-1003">Cell membrane</keyword>
<dbReference type="PANTHER" id="PTHR46382:SF1">
    <property type="entry name" value="PHOSPHATIDATE CYTIDYLYLTRANSFERASE"/>
    <property type="match status" value="1"/>
</dbReference>
<evidence type="ECO:0000256" key="8">
    <source>
        <dbReference type="ARBA" id="ARBA00022475"/>
    </source>
</evidence>
<keyword evidence="27" id="KW-1185">Reference proteome</keyword>
<evidence type="ECO:0000256" key="1">
    <source>
        <dbReference type="ARBA" id="ARBA00001698"/>
    </source>
</evidence>
<evidence type="ECO:0000256" key="15">
    <source>
        <dbReference type="ARBA" id="ARBA00023136"/>
    </source>
</evidence>
<comment type="catalytic activity">
    <reaction evidence="1">
        <text>a 1,2-diacyl-sn-glycero-3-phosphate + CTP + H(+) = a CDP-1,2-diacyl-sn-glycerol + diphosphate</text>
        <dbReference type="Rhea" id="RHEA:16229"/>
        <dbReference type="ChEBI" id="CHEBI:15378"/>
        <dbReference type="ChEBI" id="CHEBI:33019"/>
        <dbReference type="ChEBI" id="CHEBI:37563"/>
        <dbReference type="ChEBI" id="CHEBI:58332"/>
        <dbReference type="ChEBI" id="CHEBI:58608"/>
        <dbReference type="EC" id="2.7.7.41"/>
    </reaction>
</comment>
<keyword evidence="12 26" id="KW-0548">Nucleotidyltransferase</keyword>
<dbReference type="PANTHER" id="PTHR46382">
    <property type="entry name" value="PHOSPHATIDATE CYTIDYLYLTRANSFERASE"/>
    <property type="match status" value="1"/>
</dbReference>
<dbReference type="Pfam" id="PF01148">
    <property type="entry name" value="CTP_transf_1"/>
    <property type="match status" value="1"/>
</dbReference>
<keyword evidence="15 25" id="KW-0472">Membrane</keyword>
<keyword evidence="9" id="KW-0444">Lipid biosynthesis</keyword>
<feature type="transmembrane region" description="Helical" evidence="25">
    <location>
        <begin position="245"/>
        <end position="266"/>
    </location>
</feature>
<evidence type="ECO:0000256" key="24">
    <source>
        <dbReference type="SAM" id="MobiDB-lite"/>
    </source>
</evidence>